<dbReference type="Pfam" id="PF02737">
    <property type="entry name" value="3HCDH_N"/>
    <property type="match status" value="1"/>
</dbReference>
<evidence type="ECO:0000256" key="1">
    <source>
        <dbReference type="ARBA" id="ARBA00023027"/>
    </source>
</evidence>
<evidence type="ECO:0000313" key="4">
    <source>
        <dbReference type="Proteomes" id="UP000694556"/>
    </source>
</evidence>
<name>A0A8C3C653_CAIMO</name>
<evidence type="ECO:0000313" key="3">
    <source>
        <dbReference type="Ensembl" id="ENSCMMP00000014380.1"/>
    </source>
</evidence>
<dbReference type="Ensembl" id="ENSCMMT00000015841.1">
    <property type="protein sequence ID" value="ENSCMMP00000014380.1"/>
    <property type="gene ID" value="ENSCMMG00000009167.1"/>
</dbReference>
<proteinExistence type="predicted"/>
<accession>A0A8C3C653</accession>
<dbReference type="AlphaFoldDB" id="A0A8C3C653"/>
<keyword evidence="4" id="KW-1185">Reference proteome</keyword>
<organism evidence="3 4">
    <name type="scientific">Cairina moschata</name>
    <name type="common">Muscovy duck</name>
    <dbReference type="NCBI Taxonomy" id="8855"/>
    <lineage>
        <taxon>Eukaryota</taxon>
        <taxon>Metazoa</taxon>
        <taxon>Chordata</taxon>
        <taxon>Craniata</taxon>
        <taxon>Vertebrata</taxon>
        <taxon>Euteleostomi</taxon>
        <taxon>Archelosauria</taxon>
        <taxon>Archosauria</taxon>
        <taxon>Dinosauria</taxon>
        <taxon>Saurischia</taxon>
        <taxon>Theropoda</taxon>
        <taxon>Coelurosauria</taxon>
        <taxon>Aves</taxon>
        <taxon>Neognathae</taxon>
        <taxon>Galloanserae</taxon>
        <taxon>Anseriformes</taxon>
        <taxon>Anatidae</taxon>
        <taxon>Anatinae</taxon>
        <taxon>Cairina</taxon>
    </lineage>
</organism>
<evidence type="ECO:0000259" key="2">
    <source>
        <dbReference type="Pfam" id="PF02737"/>
    </source>
</evidence>
<dbReference type="SUPFAM" id="SSF51735">
    <property type="entry name" value="NAD(P)-binding Rossmann-fold domains"/>
    <property type="match status" value="1"/>
</dbReference>
<dbReference type="Proteomes" id="UP000694556">
    <property type="component" value="Unassembled WGS sequence"/>
</dbReference>
<sequence length="139" mass="15448">MIFFLLKCMILDSRSFSSLLPNSGQLSAPTHISLVVYDLDVESDFNFQIAAASGHTVVLVDQSDEILKKSTKGIEESLKRVTKKKFAGAEFIEKTLKNLTTSTDAVAVVHSTDLVIEAIVENQEIKNELFKRLDKFAPE</sequence>
<dbReference type="GO" id="GO:0070403">
    <property type="term" value="F:NAD+ binding"/>
    <property type="evidence" value="ECO:0007669"/>
    <property type="project" value="InterPro"/>
</dbReference>
<dbReference type="InterPro" id="IPR006176">
    <property type="entry name" value="3-OHacyl-CoA_DH_NAD-bd"/>
</dbReference>
<dbReference type="GO" id="GO:0003857">
    <property type="term" value="F:(3S)-3-hydroxyacyl-CoA dehydrogenase (NAD+) activity"/>
    <property type="evidence" value="ECO:0007669"/>
    <property type="project" value="TreeGrafter"/>
</dbReference>
<protein>
    <recommendedName>
        <fullName evidence="2">3-hydroxyacyl-CoA dehydrogenase NAD binding domain-containing protein</fullName>
    </recommendedName>
</protein>
<dbReference type="Gene3D" id="3.40.50.720">
    <property type="entry name" value="NAD(P)-binding Rossmann-like Domain"/>
    <property type="match status" value="1"/>
</dbReference>
<keyword evidence="1" id="KW-0520">NAD</keyword>
<dbReference type="GO" id="GO:0006635">
    <property type="term" value="P:fatty acid beta-oxidation"/>
    <property type="evidence" value="ECO:0007669"/>
    <property type="project" value="TreeGrafter"/>
</dbReference>
<feature type="domain" description="3-hydroxyacyl-CoA dehydrogenase NAD binding" evidence="2">
    <location>
        <begin position="48"/>
        <end position="138"/>
    </location>
</feature>
<dbReference type="InterPro" id="IPR052242">
    <property type="entry name" value="Mito_3-hydroxyacyl-CoA_DH"/>
</dbReference>
<dbReference type="InterPro" id="IPR036291">
    <property type="entry name" value="NAD(P)-bd_dom_sf"/>
</dbReference>
<dbReference type="PANTHER" id="PTHR43561:SF3">
    <property type="entry name" value="HYDROXYACYL-COENZYME A DEHYDROGENASE, MITOCHONDRIAL"/>
    <property type="match status" value="1"/>
</dbReference>
<dbReference type="PANTHER" id="PTHR43561">
    <property type="match status" value="1"/>
</dbReference>
<dbReference type="GO" id="GO:0005739">
    <property type="term" value="C:mitochondrion"/>
    <property type="evidence" value="ECO:0007669"/>
    <property type="project" value="TreeGrafter"/>
</dbReference>
<reference evidence="3" key="2">
    <citation type="submission" date="2025-09" db="UniProtKB">
        <authorList>
            <consortium name="Ensembl"/>
        </authorList>
    </citation>
    <scope>IDENTIFICATION</scope>
</reference>
<reference evidence="3" key="1">
    <citation type="submission" date="2025-08" db="UniProtKB">
        <authorList>
            <consortium name="Ensembl"/>
        </authorList>
    </citation>
    <scope>IDENTIFICATION</scope>
</reference>